<keyword evidence="4" id="KW-0804">Transcription</keyword>
<dbReference type="Proteomes" id="UP000191160">
    <property type="component" value="Unassembled WGS sequence"/>
</dbReference>
<evidence type="ECO:0000256" key="4">
    <source>
        <dbReference type="ARBA" id="ARBA00023163"/>
    </source>
</evidence>
<dbReference type="InterPro" id="IPR036388">
    <property type="entry name" value="WH-like_DNA-bd_sf"/>
</dbReference>
<dbReference type="InterPro" id="IPR005119">
    <property type="entry name" value="LysR_subst-bd"/>
</dbReference>
<dbReference type="Pfam" id="PF00126">
    <property type="entry name" value="HTH_1"/>
    <property type="match status" value="1"/>
</dbReference>
<evidence type="ECO:0000313" key="6">
    <source>
        <dbReference type="EMBL" id="OOV85402.1"/>
    </source>
</evidence>
<comment type="caution">
    <text evidence="6">The sequence shown here is derived from an EMBL/GenBank/DDBJ whole genome shotgun (WGS) entry which is preliminary data.</text>
</comment>
<reference evidence="6 7" key="1">
    <citation type="submission" date="2017-02" db="EMBL/GenBank/DDBJ databases">
        <title>Acinetobacter sp. ANC 4945, whole genome shotgun sequencing project.</title>
        <authorList>
            <person name="Radolfova-Krizova L."/>
            <person name="Al Atrouni A."/>
            <person name="Nemec A."/>
        </authorList>
    </citation>
    <scope>NUCLEOTIDE SEQUENCE [LARGE SCALE GENOMIC DNA]</scope>
    <source>
        <strain evidence="6 7">ANC 4945</strain>
    </source>
</reference>
<dbReference type="Pfam" id="PF03466">
    <property type="entry name" value="LysR_substrate"/>
    <property type="match status" value="1"/>
</dbReference>
<dbReference type="SUPFAM" id="SSF46785">
    <property type="entry name" value="Winged helix' DNA-binding domain"/>
    <property type="match status" value="1"/>
</dbReference>
<dbReference type="EMBL" id="MVKX01000001">
    <property type="protein sequence ID" value="OOV85402.1"/>
    <property type="molecule type" value="Genomic_DNA"/>
</dbReference>
<proteinExistence type="inferred from homology"/>
<organism evidence="6 7">
    <name type="scientific">Acinetobacter amyesii</name>
    <dbReference type="NCBI Taxonomy" id="2942470"/>
    <lineage>
        <taxon>Bacteria</taxon>
        <taxon>Pseudomonadati</taxon>
        <taxon>Pseudomonadota</taxon>
        <taxon>Gammaproteobacteria</taxon>
        <taxon>Moraxellales</taxon>
        <taxon>Moraxellaceae</taxon>
        <taxon>Acinetobacter</taxon>
    </lineage>
</organism>
<keyword evidence="3" id="KW-0238">DNA-binding</keyword>
<keyword evidence="2" id="KW-0805">Transcription regulation</keyword>
<accession>A0A1T1H6C6</accession>
<dbReference type="GO" id="GO:0003700">
    <property type="term" value="F:DNA-binding transcription factor activity"/>
    <property type="evidence" value="ECO:0007669"/>
    <property type="project" value="InterPro"/>
</dbReference>
<sequence length="304" mass="33989">MLRHYDDLQIGSLELFCLTVEKKSFSAAAIAAGISPAAVSRAISRIEAKFGVKLFVRTTRQLKITDAGQHYYYFCKQALNSLLEGEMQISGEQEHPIGLLKISVPTAYAHYRLLPKMAKFAELFPHIKLEIHVSNHNVNLVTDDYDIAIRGNELTDSGLIARKLEDAELCIVATPEYLKRHPAPMSIEDLQHHECILFELPSSGKSGPWSLMDAGKKIMVDVQGKITCKDDYLSTLILAKSGAGLMQVYRFSVEQELQSGALVEVLQPYSQTTRPFYLLYPKSNYQSSKLKAFINFILNASAQS</sequence>
<dbReference type="PANTHER" id="PTHR30537:SF5">
    <property type="entry name" value="HTH-TYPE TRANSCRIPTIONAL ACTIVATOR TTDR-RELATED"/>
    <property type="match status" value="1"/>
</dbReference>
<dbReference type="Gene3D" id="3.40.190.290">
    <property type="match status" value="1"/>
</dbReference>
<gene>
    <name evidence="6" type="ORF">B1202_01760</name>
</gene>
<dbReference type="PROSITE" id="PS50931">
    <property type="entry name" value="HTH_LYSR"/>
    <property type="match status" value="1"/>
</dbReference>
<dbReference type="Gene3D" id="1.10.10.10">
    <property type="entry name" value="Winged helix-like DNA-binding domain superfamily/Winged helix DNA-binding domain"/>
    <property type="match status" value="1"/>
</dbReference>
<dbReference type="InterPro" id="IPR058163">
    <property type="entry name" value="LysR-type_TF_proteobact-type"/>
</dbReference>
<evidence type="ECO:0000256" key="2">
    <source>
        <dbReference type="ARBA" id="ARBA00023015"/>
    </source>
</evidence>
<dbReference type="RefSeq" id="WP_078188825.1">
    <property type="nucleotide sequence ID" value="NZ_JAMCOZ010000010.1"/>
</dbReference>
<dbReference type="FunFam" id="1.10.10.10:FF:000001">
    <property type="entry name" value="LysR family transcriptional regulator"/>
    <property type="match status" value="1"/>
</dbReference>
<feature type="domain" description="HTH lysR-type" evidence="5">
    <location>
        <begin position="8"/>
        <end position="65"/>
    </location>
</feature>
<dbReference type="InterPro" id="IPR000847">
    <property type="entry name" value="LysR_HTH_N"/>
</dbReference>
<evidence type="ECO:0000256" key="1">
    <source>
        <dbReference type="ARBA" id="ARBA00009437"/>
    </source>
</evidence>
<dbReference type="PANTHER" id="PTHR30537">
    <property type="entry name" value="HTH-TYPE TRANSCRIPTIONAL REGULATOR"/>
    <property type="match status" value="1"/>
</dbReference>
<evidence type="ECO:0000313" key="7">
    <source>
        <dbReference type="Proteomes" id="UP000191160"/>
    </source>
</evidence>
<dbReference type="SUPFAM" id="SSF53850">
    <property type="entry name" value="Periplasmic binding protein-like II"/>
    <property type="match status" value="1"/>
</dbReference>
<dbReference type="InterPro" id="IPR036390">
    <property type="entry name" value="WH_DNA-bd_sf"/>
</dbReference>
<evidence type="ECO:0000259" key="5">
    <source>
        <dbReference type="PROSITE" id="PS50931"/>
    </source>
</evidence>
<dbReference type="GO" id="GO:0003677">
    <property type="term" value="F:DNA binding"/>
    <property type="evidence" value="ECO:0007669"/>
    <property type="project" value="UniProtKB-KW"/>
</dbReference>
<dbReference type="AlphaFoldDB" id="A0A1T1H6C6"/>
<name>A0A1T1H6C6_9GAMM</name>
<comment type="similarity">
    <text evidence="1">Belongs to the LysR transcriptional regulatory family.</text>
</comment>
<evidence type="ECO:0000256" key="3">
    <source>
        <dbReference type="ARBA" id="ARBA00023125"/>
    </source>
</evidence>
<dbReference type="CDD" id="cd08422">
    <property type="entry name" value="PBP2_CrgA_like"/>
    <property type="match status" value="1"/>
</dbReference>
<protein>
    <submittedName>
        <fullName evidence="6">LysR family transcriptional regulator</fullName>
    </submittedName>
</protein>
<keyword evidence="7" id="KW-1185">Reference proteome</keyword>